<protein>
    <submittedName>
        <fullName evidence="14">TMEM175 family protein</fullName>
    </submittedName>
</protein>
<comment type="similarity">
    <text evidence="2">Belongs to the TMEM175 family.</text>
</comment>
<dbReference type="RefSeq" id="WP_377115839.1">
    <property type="nucleotide sequence ID" value="NZ_JBHTHZ010000011.1"/>
</dbReference>
<evidence type="ECO:0000256" key="10">
    <source>
        <dbReference type="ARBA" id="ARBA00023136"/>
    </source>
</evidence>
<feature type="transmembrane region" description="Helical" evidence="13">
    <location>
        <begin position="172"/>
        <end position="190"/>
    </location>
</feature>
<evidence type="ECO:0000256" key="9">
    <source>
        <dbReference type="ARBA" id="ARBA00023065"/>
    </source>
</evidence>
<comment type="catalytic activity">
    <reaction evidence="12">
        <text>K(+)(in) = K(+)(out)</text>
        <dbReference type="Rhea" id="RHEA:29463"/>
        <dbReference type="ChEBI" id="CHEBI:29103"/>
    </reaction>
</comment>
<evidence type="ECO:0000256" key="12">
    <source>
        <dbReference type="ARBA" id="ARBA00034430"/>
    </source>
</evidence>
<comment type="caution">
    <text evidence="14">The sequence shown here is derived from an EMBL/GenBank/DDBJ whole genome shotgun (WGS) entry which is preliminary data.</text>
</comment>
<dbReference type="Proteomes" id="UP001597010">
    <property type="component" value="Unassembled WGS sequence"/>
</dbReference>
<feature type="transmembrane region" description="Helical" evidence="13">
    <location>
        <begin position="89"/>
        <end position="115"/>
    </location>
</feature>
<evidence type="ECO:0000256" key="7">
    <source>
        <dbReference type="ARBA" id="ARBA00022958"/>
    </source>
</evidence>
<evidence type="ECO:0000256" key="4">
    <source>
        <dbReference type="ARBA" id="ARBA00022538"/>
    </source>
</evidence>
<keyword evidence="11" id="KW-0407">Ion channel</keyword>
<feature type="transmembrane region" description="Helical" evidence="13">
    <location>
        <begin position="196"/>
        <end position="212"/>
    </location>
</feature>
<keyword evidence="10 13" id="KW-0472">Membrane</keyword>
<accession>A0ABW3AUC6</accession>
<keyword evidence="8 13" id="KW-1133">Transmembrane helix</keyword>
<comment type="subcellular location">
    <subcellularLocation>
        <location evidence="1">Membrane</location>
        <topology evidence="1">Multi-pass membrane protein</topology>
    </subcellularLocation>
</comment>
<dbReference type="EMBL" id="JBHTHZ010000011">
    <property type="protein sequence ID" value="MFD0794472.1"/>
    <property type="molecule type" value="Genomic_DNA"/>
</dbReference>
<dbReference type="PANTHER" id="PTHR31462:SF5">
    <property type="entry name" value="ENDOSOMAL_LYSOSOMAL PROTON CHANNEL TMEM175"/>
    <property type="match status" value="1"/>
</dbReference>
<name>A0ABW3AUC6_9SPHI</name>
<evidence type="ECO:0000256" key="2">
    <source>
        <dbReference type="ARBA" id="ARBA00006920"/>
    </source>
</evidence>
<evidence type="ECO:0000256" key="3">
    <source>
        <dbReference type="ARBA" id="ARBA00022448"/>
    </source>
</evidence>
<evidence type="ECO:0000256" key="1">
    <source>
        <dbReference type="ARBA" id="ARBA00004141"/>
    </source>
</evidence>
<sequence>MDIQESEEIKKEFQLERMVLFSDAVFAIIITIMVIEIKLPEDLHHASKEDIRRAIIHLLPKIGAYMMAFFITGMFWSRHLKLFSYLKDYTNSLIALNLAFLFFVSLFPLGISVMLDTLTPRNYDGLYMYFTIVLLGILTQTILTGHIIKHAQNLCIRPDGIESNLEWRAQRIQFIAIPILFIYCILCFLSQVSPQFISYGVIAWAAITGLIRKKLYPNKNSEPLLARIFYSRKRSRSNNTAK</sequence>
<keyword evidence="15" id="KW-1185">Reference proteome</keyword>
<keyword evidence="6" id="KW-0631">Potassium channel</keyword>
<keyword evidence="4" id="KW-0633">Potassium transport</keyword>
<evidence type="ECO:0000256" key="6">
    <source>
        <dbReference type="ARBA" id="ARBA00022826"/>
    </source>
</evidence>
<reference evidence="15" key="1">
    <citation type="journal article" date="2019" name="Int. J. Syst. Evol. Microbiol.">
        <title>The Global Catalogue of Microorganisms (GCM) 10K type strain sequencing project: providing services to taxonomists for standard genome sequencing and annotation.</title>
        <authorList>
            <consortium name="The Broad Institute Genomics Platform"/>
            <consortium name="The Broad Institute Genome Sequencing Center for Infectious Disease"/>
            <person name="Wu L."/>
            <person name="Ma J."/>
        </authorList>
    </citation>
    <scope>NUCLEOTIDE SEQUENCE [LARGE SCALE GENOMIC DNA]</scope>
    <source>
        <strain evidence="15">CCUG 61484</strain>
    </source>
</reference>
<feature type="transmembrane region" description="Helical" evidence="13">
    <location>
        <begin position="127"/>
        <end position="148"/>
    </location>
</feature>
<evidence type="ECO:0000256" key="13">
    <source>
        <dbReference type="SAM" id="Phobius"/>
    </source>
</evidence>
<organism evidence="14 15">
    <name type="scientific">Mucilaginibacter litoreus</name>
    <dbReference type="NCBI Taxonomy" id="1048221"/>
    <lineage>
        <taxon>Bacteria</taxon>
        <taxon>Pseudomonadati</taxon>
        <taxon>Bacteroidota</taxon>
        <taxon>Sphingobacteriia</taxon>
        <taxon>Sphingobacteriales</taxon>
        <taxon>Sphingobacteriaceae</taxon>
        <taxon>Mucilaginibacter</taxon>
    </lineage>
</organism>
<feature type="transmembrane region" description="Helical" evidence="13">
    <location>
        <begin position="18"/>
        <end position="35"/>
    </location>
</feature>
<evidence type="ECO:0000313" key="15">
    <source>
        <dbReference type="Proteomes" id="UP001597010"/>
    </source>
</evidence>
<evidence type="ECO:0000256" key="11">
    <source>
        <dbReference type="ARBA" id="ARBA00023303"/>
    </source>
</evidence>
<dbReference type="PANTHER" id="PTHR31462">
    <property type="entry name" value="ENDOSOMAL/LYSOSOMAL POTASSIUM CHANNEL TMEM175"/>
    <property type="match status" value="1"/>
</dbReference>
<gene>
    <name evidence="14" type="ORF">ACFQZX_12665</name>
</gene>
<keyword evidence="5 13" id="KW-0812">Transmembrane</keyword>
<keyword evidence="7" id="KW-0630">Potassium</keyword>
<feature type="transmembrane region" description="Helical" evidence="13">
    <location>
        <begin position="55"/>
        <end position="77"/>
    </location>
</feature>
<proteinExistence type="inferred from homology"/>
<keyword evidence="9" id="KW-0406">Ion transport</keyword>
<dbReference type="InterPro" id="IPR010617">
    <property type="entry name" value="TMEM175-like"/>
</dbReference>
<evidence type="ECO:0000313" key="14">
    <source>
        <dbReference type="EMBL" id="MFD0794472.1"/>
    </source>
</evidence>
<dbReference type="Pfam" id="PF06736">
    <property type="entry name" value="TMEM175"/>
    <property type="match status" value="1"/>
</dbReference>
<evidence type="ECO:0000256" key="8">
    <source>
        <dbReference type="ARBA" id="ARBA00022989"/>
    </source>
</evidence>
<keyword evidence="3" id="KW-0813">Transport</keyword>
<evidence type="ECO:0000256" key="5">
    <source>
        <dbReference type="ARBA" id="ARBA00022692"/>
    </source>
</evidence>